<name>A0AAJ0BTZ2_9PEZI</name>
<evidence type="ECO:0000313" key="3">
    <source>
        <dbReference type="Proteomes" id="UP001244011"/>
    </source>
</evidence>
<keyword evidence="1" id="KW-0472">Membrane</keyword>
<accession>A0AAJ0BTZ2</accession>
<sequence>MTYTISIRDPRINIELVVNMHTGRASKPDHAPTFAAMLFRFSLSLGLPVAVAYIQAAALCGFGLAVCDAILGQPDINWYRTLRLLTVLCSVLWFWVWREWVGSNTKPVLVLFRGYLGDALGSCRARLGGVQNVGAPDLAEKEKEG</sequence>
<dbReference type="GeneID" id="85315019"/>
<feature type="transmembrane region" description="Helical" evidence="1">
    <location>
        <begin position="78"/>
        <end position="97"/>
    </location>
</feature>
<keyword evidence="1" id="KW-0812">Transmembrane</keyword>
<evidence type="ECO:0000256" key="1">
    <source>
        <dbReference type="SAM" id="Phobius"/>
    </source>
</evidence>
<organism evidence="2 3">
    <name type="scientific">Phialemonium atrogriseum</name>
    <dbReference type="NCBI Taxonomy" id="1093897"/>
    <lineage>
        <taxon>Eukaryota</taxon>
        <taxon>Fungi</taxon>
        <taxon>Dikarya</taxon>
        <taxon>Ascomycota</taxon>
        <taxon>Pezizomycotina</taxon>
        <taxon>Sordariomycetes</taxon>
        <taxon>Sordariomycetidae</taxon>
        <taxon>Cephalothecales</taxon>
        <taxon>Cephalothecaceae</taxon>
        <taxon>Phialemonium</taxon>
    </lineage>
</organism>
<feature type="transmembrane region" description="Helical" evidence="1">
    <location>
        <begin position="45"/>
        <end position="66"/>
    </location>
</feature>
<gene>
    <name evidence="2" type="ORF">QBC33DRAFT_595502</name>
</gene>
<dbReference type="EMBL" id="MU839021">
    <property type="protein sequence ID" value="KAK1764245.1"/>
    <property type="molecule type" value="Genomic_DNA"/>
</dbReference>
<keyword evidence="3" id="KW-1185">Reference proteome</keyword>
<proteinExistence type="predicted"/>
<evidence type="ECO:0000313" key="2">
    <source>
        <dbReference type="EMBL" id="KAK1764245.1"/>
    </source>
</evidence>
<comment type="caution">
    <text evidence="2">The sequence shown here is derived from an EMBL/GenBank/DDBJ whole genome shotgun (WGS) entry which is preliminary data.</text>
</comment>
<reference evidence="2" key="1">
    <citation type="submission" date="2023-06" db="EMBL/GenBank/DDBJ databases">
        <title>Genome-scale phylogeny and comparative genomics of the fungal order Sordariales.</title>
        <authorList>
            <consortium name="Lawrence Berkeley National Laboratory"/>
            <person name="Hensen N."/>
            <person name="Bonometti L."/>
            <person name="Westerberg I."/>
            <person name="Brannstrom I.O."/>
            <person name="Guillou S."/>
            <person name="Cros-Aarteil S."/>
            <person name="Calhoun S."/>
            <person name="Haridas S."/>
            <person name="Kuo A."/>
            <person name="Mondo S."/>
            <person name="Pangilinan J."/>
            <person name="Riley R."/>
            <person name="Labutti K."/>
            <person name="Andreopoulos B."/>
            <person name="Lipzen A."/>
            <person name="Chen C."/>
            <person name="Yanf M."/>
            <person name="Daum C."/>
            <person name="Ng V."/>
            <person name="Clum A."/>
            <person name="Steindorff A."/>
            <person name="Ohm R."/>
            <person name="Martin F."/>
            <person name="Silar P."/>
            <person name="Natvig D."/>
            <person name="Lalanne C."/>
            <person name="Gautier V."/>
            <person name="Ament-Velasquez S.L."/>
            <person name="Kruys A."/>
            <person name="Hutchinson M.I."/>
            <person name="Powell A.J."/>
            <person name="Barry K."/>
            <person name="Miller A.N."/>
            <person name="Grigoriev I.V."/>
            <person name="Debuchy R."/>
            <person name="Gladieux P."/>
            <person name="Thoren M.H."/>
            <person name="Johannesson H."/>
        </authorList>
    </citation>
    <scope>NUCLEOTIDE SEQUENCE</scope>
    <source>
        <strain evidence="2">8032-3</strain>
    </source>
</reference>
<dbReference type="RefSeq" id="XP_060280458.1">
    <property type="nucleotide sequence ID" value="XM_060431832.1"/>
</dbReference>
<dbReference type="Proteomes" id="UP001244011">
    <property type="component" value="Unassembled WGS sequence"/>
</dbReference>
<protein>
    <submittedName>
        <fullName evidence="2">Uncharacterized protein</fullName>
    </submittedName>
</protein>
<keyword evidence="1" id="KW-1133">Transmembrane helix</keyword>
<dbReference type="AlphaFoldDB" id="A0AAJ0BTZ2"/>